<evidence type="ECO:0008006" key="3">
    <source>
        <dbReference type="Google" id="ProtNLM"/>
    </source>
</evidence>
<dbReference type="OrthoDB" id="144513at2157"/>
<dbReference type="KEGG" id="mev:Metev_0673"/>
<protein>
    <recommendedName>
        <fullName evidence="3">DUF1699 family protein</fullName>
    </recommendedName>
</protein>
<evidence type="ECO:0000313" key="2">
    <source>
        <dbReference type="Proteomes" id="UP000000391"/>
    </source>
</evidence>
<dbReference type="Proteomes" id="UP000000391">
    <property type="component" value="Chromosome"/>
</dbReference>
<sequence>MKIRVISTKDDIDNLNENEEMVHLAFRPSDEDLLSIINKSPNIKVVQVPTSYMRSLSKSAKMFLDLRNITLLEGDVWGHRKDINEYYEIPNGVYKRINELMDEGFSKDEIIDKVDKETKLEPEFIRFLIEQKYQ</sequence>
<gene>
    <name evidence="1" type="ordered locus">Metev_0673</name>
</gene>
<dbReference type="InterPro" id="IPR012546">
    <property type="entry name" value="DUF1699"/>
</dbReference>
<keyword evidence="2" id="KW-1185">Reference proteome</keyword>
<dbReference type="Pfam" id="PF08004">
    <property type="entry name" value="DUF1699"/>
    <property type="match status" value="1"/>
</dbReference>
<reference evidence="1 2" key="1">
    <citation type="submission" date="2010-06" db="EMBL/GenBank/DDBJ databases">
        <title>Complete sequence chromosome of Methanohalobium evestigatum Z-7303.</title>
        <authorList>
            <consortium name="US DOE Joint Genome Institute"/>
            <person name="Lucas S."/>
            <person name="Copeland A."/>
            <person name="Lapidus A."/>
            <person name="Cheng J.-F."/>
            <person name="Bruce D."/>
            <person name="Goodwin L."/>
            <person name="Pitluck S."/>
            <person name="Saunders E."/>
            <person name="Detter J.C."/>
            <person name="Han C."/>
            <person name="Tapia R."/>
            <person name="Land M."/>
            <person name="Hauser L."/>
            <person name="Kyrpides N."/>
            <person name="Mikhailova N."/>
            <person name="Sieprawska-Lupa M."/>
            <person name="Whitman W.B."/>
            <person name="Anderson I."/>
            <person name="Woyke T."/>
        </authorList>
    </citation>
    <scope>NUCLEOTIDE SEQUENCE [LARGE SCALE GENOMIC DNA]</scope>
    <source>
        <strain evidence="2">ATCC BAA-1072 / DSM 3721 / NBRC 107634 / OCM 161 / Z-7303</strain>
    </source>
</reference>
<dbReference type="RefSeq" id="WP_013194147.1">
    <property type="nucleotide sequence ID" value="NC_014253.1"/>
</dbReference>
<proteinExistence type="predicted"/>
<dbReference type="GeneID" id="9346295"/>
<dbReference type="AlphaFoldDB" id="D7E6V5"/>
<name>D7E6V5_METEZ</name>
<dbReference type="EMBL" id="CP002069">
    <property type="protein sequence ID" value="ADI73579.1"/>
    <property type="molecule type" value="Genomic_DNA"/>
</dbReference>
<accession>D7E6V5</accession>
<evidence type="ECO:0000313" key="1">
    <source>
        <dbReference type="EMBL" id="ADI73579.1"/>
    </source>
</evidence>
<dbReference type="HOGENOM" id="CLU_152347_0_0_2"/>
<organism evidence="1 2">
    <name type="scientific">Methanohalobium evestigatum (strain ATCC BAA-1072 / DSM 3721 / NBRC 107634 / OCM 161 / Z-7303)</name>
    <dbReference type="NCBI Taxonomy" id="644295"/>
    <lineage>
        <taxon>Archaea</taxon>
        <taxon>Methanobacteriati</taxon>
        <taxon>Methanobacteriota</taxon>
        <taxon>Stenosarchaea group</taxon>
        <taxon>Methanomicrobia</taxon>
        <taxon>Methanosarcinales</taxon>
        <taxon>Methanosarcinaceae</taxon>
        <taxon>Methanohalobium</taxon>
    </lineage>
</organism>